<dbReference type="AlphaFoldDB" id="X1TEC8"/>
<dbReference type="EMBL" id="BARW01021575">
    <property type="protein sequence ID" value="GAI89716.1"/>
    <property type="molecule type" value="Genomic_DNA"/>
</dbReference>
<comment type="caution">
    <text evidence="1">The sequence shown here is derived from an EMBL/GenBank/DDBJ whole genome shotgun (WGS) entry which is preliminary data.</text>
</comment>
<evidence type="ECO:0000313" key="1">
    <source>
        <dbReference type="EMBL" id="GAI89716.1"/>
    </source>
</evidence>
<protein>
    <submittedName>
        <fullName evidence="1">Uncharacterized protein</fullName>
    </submittedName>
</protein>
<sequence>MFLKPLRFGVAFYFREDTMKIGYAQGELEGDWAVFAKIAGYFAYRVPPEDREDFLHDLLVEMVKVK</sequence>
<proteinExistence type="predicted"/>
<gene>
    <name evidence="1" type="ORF">S12H4_36217</name>
</gene>
<feature type="non-terminal residue" evidence="1">
    <location>
        <position position="66"/>
    </location>
</feature>
<organism evidence="1">
    <name type="scientific">marine sediment metagenome</name>
    <dbReference type="NCBI Taxonomy" id="412755"/>
    <lineage>
        <taxon>unclassified sequences</taxon>
        <taxon>metagenomes</taxon>
        <taxon>ecological metagenomes</taxon>
    </lineage>
</organism>
<reference evidence="1" key="1">
    <citation type="journal article" date="2014" name="Front. Microbiol.">
        <title>High frequency of phylogenetically diverse reductive dehalogenase-homologous genes in deep subseafloor sedimentary metagenomes.</title>
        <authorList>
            <person name="Kawai M."/>
            <person name="Futagami T."/>
            <person name="Toyoda A."/>
            <person name="Takaki Y."/>
            <person name="Nishi S."/>
            <person name="Hori S."/>
            <person name="Arai W."/>
            <person name="Tsubouchi T."/>
            <person name="Morono Y."/>
            <person name="Uchiyama I."/>
            <person name="Ito T."/>
            <person name="Fujiyama A."/>
            <person name="Inagaki F."/>
            <person name="Takami H."/>
        </authorList>
    </citation>
    <scope>NUCLEOTIDE SEQUENCE</scope>
    <source>
        <strain evidence="1">Expedition CK06-06</strain>
    </source>
</reference>
<accession>X1TEC8</accession>
<name>X1TEC8_9ZZZZ</name>